<dbReference type="InterPro" id="IPR001647">
    <property type="entry name" value="HTH_TetR"/>
</dbReference>
<keyword evidence="1" id="KW-0805">Transcription regulation</keyword>
<evidence type="ECO:0000313" key="7">
    <source>
        <dbReference type="EMBL" id="MCM2677998.1"/>
    </source>
</evidence>
<evidence type="ECO:0000313" key="8">
    <source>
        <dbReference type="Proteomes" id="UP001203665"/>
    </source>
</evidence>
<comment type="caution">
    <text evidence="7">The sequence shown here is derived from an EMBL/GenBank/DDBJ whole genome shotgun (WGS) entry which is preliminary data.</text>
</comment>
<keyword evidence="2 4" id="KW-0238">DNA-binding</keyword>
<gene>
    <name evidence="7" type="ORF">NDM98_23010</name>
</gene>
<feature type="domain" description="HTH tetR-type" evidence="6">
    <location>
        <begin position="2"/>
        <end position="62"/>
    </location>
</feature>
<evidence type="ECO:0000259" key="6">
    <source>
        <dbReference type="PROSITE" id="PS50977"/>
    </source>
</evidence>
<sequence>MKNRKEQIIKLAVEKIQEMGYMNFSYDDLSKELQVTKASIHYHFEKKEDLGLAVCSHLREGLEELADELNHSSIQVKDRPYAFILRRMQHISSTGICPVTAFQADMNELTNDLQEEVKRLSQLEAFSMVELLRDAKNEGAIQGTTKEDLEDLSWLLLSTIKGGLQYKRAINETVLEKILGQVRLLLK</sequence>
<dbReference type="SUPFAM" id="SSF46689">
    <property type="entry name" value="Homeodomain-like"/>
    <property type="match status" value="1"/>
</dbReference>
<evidence type="ECO:0000256" key="3">
    <source>
        <dbReference type="ARBA" id="ARBA00023163"/>
    </source>
</evidence>
<name>A0ABT0XRK2_9BACI</name>
<organism evidence="7 8">
    <name type="scientific">Alkalicoccobacillus plakortidis</name>
    <dbReference type="NCBI Taxonomy" id="444060"/>
    <lineage>
        <taxon>Bacteria</taxon>
        <taxon>Bacillati</taxon>
        <taxon>Bacillota</taxon>
        <taxon>Bacilli</taxon>
        <taxon>Bacillales</taxon>
        <taxon>Bacillaceae</taxon>
        <taxon>Alkalicoccobacillus</taxon>
    </lineage>
</organism>
<reference evidence="7" key="1">
    <citation type="submission" date="2022-06" db="EMBL/GenBank/DDBJ databases">
        <title>Alkalicoccobacillus porphyridii sp. nov., isolated from a marine red alga, Porphyridium purpureum and reclassification of Shouchella plakortidis and Shouchella gibsonii as Alkalicoccobacillus plakortidis comb. nov. and Alkalicoccobacillus gibsonii comb. nov.</title>
        <authorList>
            <person name="Kim K.H."/>
            <person name="Lee J.K."/>
            <person name="Han D.M."/>
            <person name="Baek J.H."/>
            <person name="Jeon C.O."/>
        </authorList>
    </citation>
    <scope>NUCLEOTIDE SEQUENCE</scope>
    <source>
        <strain evidence="7">DSM 19153</strain>
    </source>
</reference>
<evidence type="ECO:0000256" key="5">
    <source>
        <dbReference type="SAM" id="Coils"/>
    </source>
</evidence>
<dbReference type="PRINTS" id="PR00455">
    <property type="entry name" value="HTHTETR"/>
</dbReference>
<feature type="DNA-binding region" description="H-T-H motif" evidence="4">
    <location>
        <begin position="25"/>
        <end position="44"/>
    </location>
</feature>
<dbReference type="Gene3D" id="1.10.357.10">
    <property type="entry name" value="Tetracycline Repressor, domain 2"/>
    <property type="match status" value="1"/>
</dbReference>
<evidence type="ECO:0000256" key="4">
    <source>
        <dbReference type="PROSITE-ProRule" id="PRU00335"/>
    </source>
</evidence>
<protein>
    <submittedName>
        <fullName evidence="7">TetR/AcrR family transcriptional regulator</fullName>
    </submittedName>
</protein>
<proteinExistence type="predicted"/>
<dbReference type="Pfam" id="PF00440">
    <property type="entry name" value="TetR_N"/>
    <property type="match status" value="1"/>
</dbReference>
<dbReference type="InterPro" id="IPR036271">
    <property type="entry name" value="Tet_transcr_reg_TetR-rel_C_sf"/>
</dbReference>
<dbReference type="InterPro" id="IPR009057">
    <property type="entry name" value="Homeodomain-like_sf"/>
</dbReference>
<accession>A0ABT0XRK2</accession>
<dbReference type="RefSeq" id="WP_251611848.1">
    <property type="nucleotide sequence ID" value="NZ_JAMQJY010000008.1"/>
</dbReference>
<dbReference type="SUPFAM" id="SSF48498">
    <property type="entry name" value="Tetracyclin repressor-like, C-terminal domain"/>
    <property type="match status" value="1"/>
</dbReference>
<keyword evidence="8" id="KW-1185">Reference proteome</keyword>
<dbReference type="PANTHER" id="PTHR47506:SF3">
    <property type="entry name" value="HTH-TYPE TRANSCRIPTIONAL REGULATOR LMRA"/>
    <property type="match status" value="1"/>
</dbReference>
<dbReference type="PROSITE" id="PS50977">
    <property type="entry name" value="HTH_TETR_2"/>
    <property type="match status" value="1"/>
</dbReference>
<dbReference type="EMBL" id="JAMQJY010000008">
    <property type="protein sequence ID" value="MCM2677998.1"/>
    <property type="molecule type" value="Genomic_DNA"/>
</dbReference>
<feature type="coiled-coil region" evidence="5">
    <location>
        <begin position="99"/>
        <end position="126"/>
    </location>
</feature>
<keyword evidence="3" id="KW-0804">Transcription</keyword>
<evidence type="ECO:0000256" key="2">
    <source>
        <dbReference type="ARBA" id="ARBA00023125"/>
    </source>
</evidence>
<dbReference type="PANTHER" id="PTHR47506">
    <property type="entry name" value="TRANSCRIPTIONAL REGULATORY PROTEIN"/>
    <property type="match status" value="1"/>
</dbReference>
<dbReference type="Proteomes" id="UP001203665">
    <property type="component" value="Unassembled WGS sequence"/>
</dbReference>
<keyword evidence="5" id="KW-0175">Coiled coil</keyword>
<evidence type="ECO:0000256" key="1">
    <source>
        <dbReference type="ARBA" id="ARBA00023015"/>
    </source>
</evidence>